<comment type="caution">
    <text evidence="2">The sequence shown here is derived from an EMBL/GenBank/DDBJ whole genome shotgun (WGS) entry which is preliminary data.</text>
</comment>
<dbReference type="EMBL" id="BART01013897">
    <property type="protein sequence ID" value="GAG82452.1"/>
    <property type="molecule type" value="Genomic_DNA"/>
</dbReference>
<feature type="non-terminal residue" evidence="2">
    <location>
        <position position="1"/>
    </location>
</feature>
<dbReference type="SUPFAM" id="SSF53756">
    <property type="entry name" value="UDP-Glycosyltransferase/glycogen phosphorylase"/>
    <property type="match status" value="1"/>
</dbReference>
<dbReference type="GO" id="GO:0016757">
    <property type="term" value="F:glycosyltransferase activity"/>
    <property type="evidence" value="ECO:0007669"/>
    <property type="project" value="TreeGrafter"/>
</dbReference>
<evidence type="ECO:0000256" key="1">
    <source>
        <dbReference type="ARBA" id="ARBA00022679"/>
    </source>
</evidence>
<dbReference type="Gene3D" id="3.40.50.2000">
    <property type="entry name" value="Glycogen Phosphorylase B"/>
    <property type="match status" value="1"/>
</dbReference>
<dbReference type="AlphaFoldDB" id="X1BMT0"/>
<reference evidence="2" key="1">
    <citation type="journal article" date="2014" name="Front. Microbiol.">
        <title>High frequency of phylogenetically diverse reductive dehalogenase-homologous genes in deep subseafloor sedimentary metagenomes.</title>
        <authorList>
            <person name="Kawai M."/>
            <person name="Futagami T."/>
            <person name="Toyoda A."/>
            <person name="Takaki Y."/>
            <person name="Nishi S."/>
            <person name="Hori S."/>
            <person name="Arai W."/>
            <person name="Tsubouchi T."/>
            <person name="Morono Y."/>
            <person name="Uchiyama I."/>
            <person name="Ito T."/>
            <person name="Fujiyama A."/>
            <person name="Inagaki F."/>
            <person name="Takami H."/>
        </authorList>
    </citation>
    <scope>NUCLEOTIDE SEQUENCE</scope>
    <source>
        <strain evidence="2">Expedition CK06-06</strain>
    </source>
</reference>
<evidence type="ECO:0008006" key="3">
    <source>
        <dbReference type="Google" id="ProtNLM"/>
    </source>
</evidence>
<protein>
    <recommendedName>
        <fullName evidence="3">Glycosyl transferase family 1 domain-containing protein</fullName>
    </recommendedName>
</protein>
<organism evidence="2">
    <name type="scientific">marine sediment metagenome</name>
    <dbReference type="NCBI Taxonomy" id="412755"/>
    <lineage>
        <taxon>unclassified sequences</taxon>
        <taxon>metagenomes</taxon>
        <taxon>ecological metagenomes</taxon>
    </lineage>
</organism>
<dbReference type="PANTHER" id="PTHR46401">
    <property type="entry name" value="GLYCOSYLTRANSFERASE WBBK-RELATED"/>
    <property type="match status" value="1"/>
</dbReference>
<keyword evidence="1" id="KW-0808">Transferase</keyword>
<sequence>FYGTELWEVMAKNQNYKPSLLAEIKELMKQPGVEQVGAVNQRRMAEEWGKAEYLLFPRNPENCVGEGVLIEAMASGVIIIASDKGNIPEYVGGAGIIIEGDPESEEWQESMLTVLGEIKDDKELKQVMIKRGKERAKEFSWGRVVDKWEGIISEEI</sequence>
<dbReference type="GO" id="GO:0009103">
    <property type="term" value="P:lipopolysaccharide biosynthetic process"/>
    <property type="evidence" value="ECO:0007669"/>
    <property type="project" value="TreeGrafter"/>
</dbReference>
<evidence type="ECO:0000313" key="2">
    <source>
        <dbReference type="EMBL" id="GAG82452.1"/>
    </source>
</evidence>
<accession>X1BMT0</accession>
<dbReference type="PANTHER" id="PTHR46401:SF2">
    <property type="entry name" value="GLYCOSYLTRANSFERASE WBBK-RELATED"/>
    <property type="match status" value="1"/>
</dbReference>
<proteinExistence type="predicted"/>
<gene>
    <name evidence="2" type="ORF">S01H4_28121</name>
</gene>
<dbReference type="Pfam" id="PF13692">
    <property type="entry name" value="Glyco_trans_1_4"/>
    <property type="match status" value="1"/>
</dbReference>
<name>X1BMT0_9ZZZZ</name>